<dbReference type="Gene3D" id="3.90.1150.190">
    <property type="entry name" value="SLED domain"/>
    <property type="match status" value="1"/>
</dbReference>
<evidence type="ECO:0000256" key="1">
    <source>
        <dbReference type="ARBA" id="ARBA00004123"/>
    </source>
</evidence>
<dbReference type="STRING" id="32264.T1JQM7"/>
<proteinExistence type="predicted"/>
<feature type="region of interest" description="Disordered" evidence="5">
    <location>
        <begin position="669"/>
        <end position="806"/>
    </location>
</feature>
<evidence type="ECO:0000313" key="8">
    <source>
        <dbReference type="Proteomes" id="UP000015104"/>
    </source>
</evidence>
<dbReference type="Gene3D" id="2.30.30.140">
    <property type="match status" value="4"/>
</dbReference>
<dbReference type="PANTHER" id="PTHR12247:SF129">
    <property type="entry name" value="SOP-2-RELATED PROTEIN 3"/>
    <property type="match status" value="1"/>
</dbReference>
<dbReference type="InterPro" id="IPR050548">
    <property type="entry name" value="PcG_chromatin_remod_factors"/>
</dbReference>
<dbReference type="Proteomes" id="UP000015104">
    <property type="component" value="Unassembled WGS sequence"/>
</dbReference>
<dbReference type="SUPFAM" id="SSF47769">
    <property type="entry name" value="SAM/Pointed domain"/>
    <property type="match status" value="1"/>
</dbReference>
<dbReference type="EMBL" id="CAEY01000437">
    <property type="status" value="NOT_ANNOTATED_CDS"/>
    <property type="molecule type" value="Genomic_DNA"/>
</dbReference>
<reference evidence="8" key="1">
    <citation type="submission" date="2011-08" db="EMBL/GenBank/DDBJ databases">
        <authorList>
            <person name="Rombauts S."/>
        </authorList>
    </citation>
    <scope>NUCLEOTIDE SEQUENCE</scope>
    <source>
        <strain evidence="8">London</strain>
    </source>
</reference>
<dbReference type="InterPro" id="IPR038348">
    <property type="entry name" value="SLED_sf"/>
</dbReference>
<dbReference type="eggNOG" id="KOG3766">
    <property type="taxonomic scope" value="Eukaryota"/>
</dbReference>
<dbReference type="GO" id="GO:0003682">
    <property type="term" value="F:chromatin binding"/>
    <property type="evidence" value="ECO:0007669"/>
    <property type="project" value="TreeGrafter"/>
</dbReference>
<keyword evidence="8" id="KW-1185">Reference proteome</keyword>
<dbReference type="GO" id="GO:0005634">
    <property type="term" value="C:nucleus"/>
    <property type="evidence" value="ECO:0007669"/>
    <property type="project" value="UniProtKB-SubCell"/>
</dbReference>
<feature type="compositionally biased region" description="Basic and acidic residues" evidence="5">
    <location>
        <begin position="711"/>
        <end position="728"/>
    </location>
</feature>
<dbReference type="InterPro" id="IPR021987">
    <property type="entry name" value="SLED"/>
</dbReference>
<evidence type="ECO:0000313" key="7">
    <source>
        <dbReference type="EnsemblMetazoa" id="tetur01g03760.1"/>
    </source>
</evidence>
<dbReference type="InterPro" id="IPR004092">
    <property type="entry name" value="Mbt"/>
</dbReference>
<feature type="compositionally biased region" description="Acidic residues" evidence="5">
    <location>
        <begin position="33"/>
        <end position="53"/>
    </location>
</feature>
<dbReference type="SMART" id="SM00561">
    <property type="entry name" value="MBT"/>
    <property type="match status" value="1"/>
</dbReference>
<evidence type="ECO:0000256" key="3">
    <source>
        <dbReference type="ARBA" id="ARBA00022737"/>
    </source>
</evidence>
<sequence>MNLKNRQITVREDCIIMDSSQENNNSNITMANDSDEAEKEPLEDEEEEELDEDLVSEDAFWHIEASWLSGFEAGMNIEIEHEDKKFWPAQITNAFSNLLSIRWSGSSADSWFDVKANKCYPHGYLKDKQGYSLEPPEKVQLSDEDKDEIISKYAKGEKPADEDDKPLSLYVSGGLNPSSVFKAGVMLEISHRLDPDKHWFAEVKKNVGGRLLVKWAHNCEKEPDAEPSNPVEFWIFYSHPRVHHLGYAKEKGDISYESVFLYNSWVTDIAKYLSSQDNEITLTVKYLLKLAKARRPPIMEESSIKNSQVSDLALTFPSDLGKLVPVIIQSKGDDYLIVSSQSKKWVSCYPNDDNMTLLPSSWAEEHGGSLYNFEDATNDSSDYLSKNKANEAPIKLVEDERIHKFKVNHKLQVVHPHDRTKICDGIVSRLTPPLVWVEISSDLVAVLPYNSTDLFPSGFCEDNSYTLTKLLTAKNKKPTKKRNDSNGDQETSDKSLEAKSTNIPPELVPSRSRDVCPRIYFNHKCFTGPLLSKTKIRELPRFVGPGPVILVMQEVIAKIISVAYVPPRVLNEMSSRAFDELLSKHNIVATRTNNFKAKWQKKAFRDEIFVVTNNKDVADYCKIVCNHLKCCYHLFGPDLYDGDDCPSHCRGLRKTNKVLKRAIYYRQKAAKTKTGTEPIKPAGSPSSSGTKEVESSENIEPGEQAEENQEDKEIKNKKSKETKEEKVKQGKTSPSGRAAQPVTRKSSTSSRKPDDENSRENSQENSQEKCPSEKSNGDFREESPTASMDNFRETTNLGREKHEEKTYDRAFLRSNKRKYEDLLECTSSNGSENSLDQRSQPNANLEKDNKRTRKPGRKAQKAETLSSLIDLNDRFHPVNWSTSDVYNYFRDNSCYTLSETLYEHEIDGLALLLLDNKSQWMNLLLGFSRKNNLDDVTKLAQIIRKLKSRYFPGASQSYIQLTINKVSLQRQTRKSN</sequence>
<dbReference type="Pfam" id="PF12140">
    <property type="entry name" value="SLED"/>
    <property type="match status" value="1"/>
</dbReference>
<dbReference type="SUPFAM" id="SSF63748">
    <property type="entry name" value="Tudor/PWWP/MBT"/>
    <property type="match status" value="3"/>
</dbReference>
<keyword evidence="2" id="KW-0678">Repressor</keyword>
<evidence type="ECO:0000256" key="4">
    <source>
        <dbReference type="ARBA" id="ARBA00023242"/>
    </source>
</evidence>
<organism evidence="7 8">
    <name type="scientific">Tetranychus urticae</name>
    <name type="common">Two-spotted spider mite</name>
    <dbReference type="NCBI Taxonomy" id="32264"/>
    <lineage>
        <taxon>Eukaryota</taxon>
        <taxon>Metazoa</taxon>
        <taxon>Ecdysozoa</taxon>
        <taxon>Arthropoda</taxon>
        <taxon>Chelicerata</taxon>
        <taxon>Arachnida</taxon>
        <taxon>Acari</taxon>
        <taxon>Acariformes</taxon>
        <taxon>Trombidiformes</taxon>
        <taxon>Prostigmata</taxon>
        <taxon>Eleutherengona</taxon>
        <taxon>Raphignathae</taxon>
        <taxon>Tetranychoidea</taxon>
        <taxon>Tetranychidae</taxon>
        <taxon>Tetranychus</taxon>
    </lineage>
</organism>
<feature type="compositionally biased region" description="Basic and acidic residues" evidence="5">
    <location>
        <begin position="751"/>
        <end position="783"/>
    </location>
</feature>
<dbReference type="InterPro" id="IPR013761">
    <property type="entry name" value="SAM/pointed_sf"/>
</dbReference>
<feature type="compositionally biased region" description="Polar residues" evidence="5">
    <location>
        <begin position="784"/>
        <end position="797"/>
    </location>
</feature>
<protein>
    <recommendedName>
        <fullName evidence="6">SLED domain-containing protein</fullName>
    </recommendedName>
</protein>
<evidence type="ECO:0000256" key="2">
    <source>
        <dbReference type="ARBA" id="ARBA00022491"/>
    </source>
</evidence>
<feature type="compositionally biased region" description="Polar residues" evidence="5">
    <location>
        <begin position="19"/>
        <end position="32"/>
    </location>
</feature>
<reference evidence="7" key="2">
    <citation type="submission" date="2015-06" db="UniProtKB">
        <authorList>
            <consortium name="EnsemblMetazoa"/>
        </authorList>
    </citation>
    <scope>IDENTIFICATION</scope>
</reference>
<dbReference type="PANTHER" id="PTHR12247">
    <property type="entry name" value="POLYCOMB GROUP PROTEIN"/>
    <property type="match status" value="1"/>
</dbReference>
<name>T1JQM7_TETUR</name>
<evidence type="ECO:0000259" key="6">
    <source>
        <dbReference type="Pfam" id="PF12140"/>
    </source>
</evidence>
<feature type="compositionally biased region" description="Basic and acidic residues" evidence="5">
    <location>
        <begin position="481"/>
        <end position="497"/>
    </location>
</feature>
<evidence type="ECO:0000256" key="5">
    <source>
        <dbReference type="SAM" id="MobiDB-lite"/>
    </source>
</evidence>
<dbReference type="GO" id="GO:0042393">
    <property type="term" value="F:histone binding"/>
    <property type="evidence" value="ECO:0007669"/>
    <property type="project" value="TreeGrafter"/>
</dbReference>
<feature type="domain" description="SLED" evidence="6">
    <location>
        <begin position="516"/>
        <end position="637"/>
    </location>
</feature>
<dbReference type="Gene3D" id="1.10.150.50">
    <property type="entry name" value="Transcription Factor, Ets-1"/>
    <property type="match status" value="1"/>
</dbReference>
<dbReference type="Pfam" id="PF02820">
    <property type="entry name" value="MBT"/>
    <property type="match status" value="2"/>
</dbReference>
<feature type="compositionally biased region" description="Polar residues" evidence="5">
    <location>
        <begin position="826"/>
        <end position="843"/>
    </location>
</feature>
<dbReference type="HOGENOM" id="CLU_304478_0_0_1"/>
<dbReference type="GO" id="GO:0045892">
    <property type="term" value="P:negative regulation of DNA-templated transcription"/>
    <property type="evidence" value="ECO:0007669"/>
    <property type="project" value="TreeGrafter"/>
</dbReference>
<dbReference type="EnsemblMetazoa" id="tetur01g03760.1">
    <property type="protein sequence ID" value="tetur01g03760.1"/>
    <property type="gene ID" value="tetur01g03760"/>
</dbReference>
<keyword evidence="4" id="KW-0539">Nucleus</keyword>
<feature type="region of interest" description="Disordered" evidence="5">
    <location>
        <begin position="826"/>
        <end position="863"/>
    </location>
</feature>
<feature type="region of interest" description="Disordered" evidence="5">
    <location>
        <begin position="19"/>
        <end position="53"/>
    </location>
</feature>
<feature type="region of interest" description="Disordered" evidence="5">
    <location>
        <begin position="475"/>
        <end position="507"/>
    </location>
</feature>
<dbReference type="CDD" id="cd20094">
    <property type="entry name" value="MBT_SFMBT_rpt2"/>
    <property type="match status" value="1"/>
</dbReference>
<feature type="compositionally biased region" description="Basic residues" evidence="5">
    <location>
        <begin position="850"/>
        <end position="859"/>
    </location>
</feature>
<comment type="subcellular location">
    <subcellularLocation>
        <location evidence="1">Nucleus</location>
    </subcellularLocation>
</comment>
<accession>T1JQM7</accession>
<keyword evidence="3" id="KW-0677">Repeat</keyword>
<dbReference type="AlphaFoldDB" id="T1JQM7"/>